<reference evidence="2 3" key="1">
    <citation type="submission" date="2023-05" db="EMBL/GenBank/DDBJ databases">
        <title>B98-5 Cell Line De Novo Hybrid Assembly: An Optical Mapping Approach.</title>
        <authorList>
            <person name="Kananen K."/>
            <person name="Auerbach J.A."/>
            <person name="Kautto E."/>
            <person name="Blachly J.S."/>
        </authorList>
    </citation>
    <scope>NUCLEOTIDE SEQUENCE [LARGE SCALE GENOMIC DNA]</scope>
    <source>
        <strain evidence="2">B95-8</strain>
        <tissue evidence="2">Cell line</tissue>
    </source>
</reference>
<dbReference type="Proteomes" id="UP001266305">
    <property type="component" value="Unassembled WGS sequence"/>
</dbReference>
<evidence type="ECO:0000256" key="1">
    <source>
        <dbReference type="SAM" id="MobiDB-lite"/>
    </source>
</evidence>
<comment type="caution">
    <text evidence="2">The sequence shown here is derived from an EMBL/GenBank/DDBJ whole genome shotgun (WGS) entry which is preliminary data.</text>
</comment>
<sequence>MEAFFNAGSSLLRTSLESSTAQGSRDTCLPHPSIPKEQDLGPPQACALALFHRGLILHEPRAIEGMAESS</sequence>
<gene>
    <name evidence="2" type="ORF">P7K49_005060</name>
</gene>
<protein>
    <submittedName>
        <fullName evidence="2">Uncharacterized protein</fullName>
    </submittedName>
</protein>
<dbReference type="EMBL" id="JASSZA010000002">
    <property type="protein sequence ID" value="KAK2118173.1"/>
    <property type="molecule type" value="Genomic_DNA"/>
</dbReference>
<proteinExistence type="predicted"/>
<evidence type="ECO:0000313" key="3">
    <source>
        <dbReference type="Proteomes" id="UP001266305"/>
    </source>
</evidence>
<feature type="region of interest" description="Disordered" evidence="1">
    <location>
        <begin position="15"/>
        <end position="40"/>
    </location>
</feature>
<organism evidence="2 3">
    <name type="scientific">Saguinus oedipus</name>
    <name type="common">Cotton-top tamarin</name>
    <name type="synonym">Oedipomidas oedipus</name>
    <dbReference type="NCBI Taxonomy" id="9490"/>
    <lineage>
        <taxon>Eukaryota</taxon>
        <taxon>Metazoa</taxon>
        <taxon>Chordata</taxon>
        <taxon>Craniata</taxon>
        <taxon>Vertebrata</taxon>
        <taxon>Euteleostomi</taxon>
        <taxon>Mammalia</taxon>
        <taxon>Eutheria</taxon>
        <taxon>Euarchontoglires</taxon>
        <taxon>Primates</taxon>
        <taxon>Haplorrhini</taxon>
        <taxon>Platyrrhini</taxon>
        <taxon>Cebidae</taxon>
        <taxon>Callitrichinae</taxon>
        <taxon>Saguinus</taxon>
    </lineage>
</organism>
<evidence type="ECO:0000313" key="2">
    <source>
        <dbReference type="EMBL" id="KAK2118173.1"/>
    </source>
</evidence>
<keyword evidence="3" id="KW-1185">Reference proteome</keyword>
<name>A0ABQ9W973_SAGOE</name>
<accession>A0ABQ9W973</accession>